<dbReference type="EMBL" id="CP111019">
    <property type="protein sequence ID" value="WAR12367.1"/>
    <property type="molecule type" value="Genomic_DNA"/>
</dbReference>
<proteinExistence type="inferred from homology"/>
<comment type="subcellular location">
    <subcellularLocation>
        <location evidence="7">Cell membrane</location>
    </subcellularLocation>
    <subcellularLocation>
        <location evidence="7">Cytoplasm</location>
    </subcellularLocation>
</comment>
<keyword evidence="3" id="KW-0963">Cytoplasm</keyword>
<organism evidence="10 11">
    <name type="scientific">Mya arenaria</name>
    <name type="common">Soft-shell clam</name>
    <dbReference type="NCBI Taxonomy" id="6604"/>
    <lineage>
        <taxon>Eukaryota</taxon>
        <taxon>Metazoa</taxon>
        <taxon>Spiralia</taxon>
        <taxon>Lophotrochozoa</taxon>
        <taxon>Mollusca</taxon>
        <taxon>Bivalvia</taxon>
        <taxon>Autobranchia</taxon>
        <taxon>Heteroconchia</taxon>
        <taxon>Euheterodonta</taxon>
        <taxon>Imparidentia</taxon>
        <taxon>Neoheterodontei</taxon>
        <taxon>Myida</taxon>
        <taxon>Myoidea</taxon>
        <taxon>Myidae</taxon>
        <taxon>Mya</taxon>
    </lineage>
</organism>
<feature type="compositionally biased region" description="Polar residues" evidence="8">
    <location>
        <begin position="346"/>
        <end position="355"/>
    </location>
</feature>
<dbReference type="Proteomes" id="UP001164746">
    <property type="component" value="Chromosome 8"/>
</dbReference>
<feature type="compositionally biased region" description="Polar residues" evidence="8">
    <location>
        <begin position="43"/>
        <end position="54"/>
    </location>
</feature>
<feature type="compositionally biased region" description="Basic and acidic residues" evidence="8">
    <location>
        <begin position="64"/>
        <end position="102"/>
    </location>
</feature>
<gene>
    <name evidence="9" type="ORF">MAR_026547</name>
    <name evidence="10" type="ORF">MAR_026583</name>
</gene>
<feature type="region of interest" description="Disordered" evidence="8">
    <location>
        <begin position="43"/>
        <end position="102"/>
    </location>
</feature>
<dbReference type="PANTHER" id="PTHR22611">
    <property type="entry name" value="PROTEIN NAKED CUTICLE"/>
    <property type="match status" value="1"/>
</dbReference>
<keyword evidence="11" id="KW-1185">Reference proteome</keyword>
<evidence type="ECO:0000256" key="7">
    <source>
        <dbReference type="RuleBase" id="RU367060"/>
    </source>
</evidence>
<reference evidence="10" key="1">
    <citation type="submission" date="2022-11" db="EMBL/GenBank/DDBJ databases">
        <title>Centuries of genome instability and evolution in soft-shell clam transmissible cancer (bioRxiv).</title>
        <authorList>
            <person name="Hart S.F.M."/>
            <person name="Yonemitsu M.A."/>
            <person name="Giersch R.M."/>
            <person name="Beal B.F."/>
            <person name="Arriagada G."/>
            <person name="Davis B.W."/>
            <person name="Ostrander E.A."/>
            <person name="Goff S.P."/>
            <person name="Metzger M.J."/>
        </authorList>
    </citation>
    <scope>NUCLEOTIDE SEQUENCE</scope>
    <source>
        <strain evidence="10">MELC-2E11</strain>
        <tissue evidence="10">Siphon/mantle</tissue>
    </source>
</reference>
<dbReference type="PANTHER" id="PTHR22611:SF9">
    <property type="entry name" value="PROTEIN NAKED CUTICLE"/>
    <property type="match status" value="1"/>
</dbReference>
<evidence type="ECO:0000256" key="3">
    <source>
        <dbReference type="ARBA" id="ARBA00022490"/>
    </source>
</evidence>
<accession>A0ABY7ER34</accession>
<evidence type="ECO:0000313" key="10">
    <source>
        <dbReference type="EMBL" id="WAR12403.1"/>
    </source>
</evidence>
<evidence type="ECO:0000256" key="2">
    <source>
        <dbReference type="ARBA" id="ARBA00022475"/>
    </source>
</evidence>
<evidence type="ECO:0000256" key="6">
    <source>
        <dbReference type="ARBA" id="ARBA00023136"/>
    </source>
</evidence>
<evidence type="ECO:0000256" key="5">
    <source>
        <dbReference type="ARBA" id="ARBA00022723"/>
    </source>
</evidence>
<keyword evidence="4 7" id="KW-0879">Wnt signaling pathway</keyword>
<evidence type="ECO:0000256" key="8">
    <source>
        <dbReference type="SAM" id="MobiDB-lite"/>
    </source>
</evidence>
<keyword evidence="5" id="KW-0479">Metal-binding</keyword>
<evidence type="ECO:0000313" key="9">
    <source>
        <dbReference type="EMBL" id="WAR12367.1"/>
    </source>
</evidence>
<protein>
    <recommendedName>
        <fullName evidence="7">Protein naked cuticle homolog</fullName>
    </recommendedName>
</protein>
<feature type="compositionally biased region" description="Polar residues" evidence="8">
    <location>
        <begin position="198"/>
        <end position="209"/>
    </location>
</feature>
<comment type="similarity">
    <text evidence="1 7">Belongs to the NKD family.</text>
</comment>
<feature type="compositionally biased region" description="Polar residues" evidence="8">
    <location>
        <begin position="366"/>
        <end position="382"/>
    </location>
</feature>
<feature type="region of interest" description="Disordered" evidence="8">
    <location>
        <begin position="340"/>
        <end position="390"/>
    </location>
</feature>
<evidence type="ECO:0000256" key="4">
    <source>
        <dbReference type="ARBA" id="ARBA00022687"/>
    </source>
</evidence>
<comment type="function">
    <text evidence="7">Cell autonomous antagonist of the canonical Wnt signaling pathway.</text>
</comment>
<feature type="compositionally biased region" description="Basic and acidic residues" evidence="8">
    <location>
        <begin position="227"/>
        <end position="236"/>
    </location>
</feature>
<evidence type="ECO:0000256" key="1">
    <source>
        <dbReference type="ARBA" id="ARBA00007081"/>
    </source>
</evidence>
<keyword evidence="2 7" id="KW-1003">Cell membrane</keyword>
<feature type="non-terminal residue" evidence="10">
    <location>
        <position position="416"/>
    </location>
</feature>
<dbReference type="InterPro" id="IPR040140">
    <property type="entry name" value="Nkd-like"/>
</dbReference>
<feature type="non-terminal residue" evidence="10">
    <location>
        <position position="1"/>
    </location>
</feature>
<dbReference type="EMBL" id="CP111019">
    <property type="protein sequence ID" value="WAR12403.1"/>
    <property type="molecule type" value="Genomic_DNA"/>
</dbReference>
<name>A0ABY7ER34_MYAAR</name>
<sequence length="416" mass="46202">SLSVECTLDLVGLLKALYDAIGSSIKIPNNGTKTLKLRLSVGQEASISTETSPVSEGGKATKANNEKEEKEKPSPKKKDNSKVKVKESHADPKVKESLNFKSKDSAKYKDNGKVKIKDISRLNNLVGPRGSLKCTNEAQAEAQAGAKTKVSTHKHKELVNLVQENMERNHVKPVRRHHSDCRGCPPEHRQGKSRQRSARTNSAKENNMKQLKPPGVSKSANNSPAKVETDAPKECQDRRNYYLDLAGVENNSSKFQDNSTAALETGKSSELNNSQVKNSTSSFQPVKPFSALSAGQFCVPKHFRSRSHEHATVHCDPTSAKTNHCPKNDEVSSFQTEHFRSRSFDPQDSNVSNVRATKGNPPLLMTSPTLKQSQPQSQTQSMFRPVSLPPQIPEIVSPFYHRRHRHREKNHHLAMQ</sequence>
<feature type="region of interest" description="Disordered" evidence="8">
    <location>
        <begin position="166"/>
        <end position="236"/>
    </location>
</feature>
<evidence type="ECO:0000313" key="11">
    <source>
        <dbReference type="Proteomes" id="UP001164746"/>
    </source>
</evidence>
<keyword evidence="6" id="KW-0472">Membrane</keyword>
<feature type="region of interest" description="Disordered" evidence="8">
    <location>
        <begin position="252"/>
        <end position="279"/>
    </location>
</feature>